<dbReference type="AlphaFoldDB" id="A0A8J6HAC0"/>
<comment type="caution">
    <text evidence="1">The sequence shown here is derived from an EMBL/GenBank/DDBJ whole genome shotgun (WGS) entry which is preliminary data.</text>
</comment>
<dbReference type="Proteomes" id="UP000719412">
    <property type="component" value="Unassembled WGS sequence"/>
</dbReference>
<reference evidence="1" key="1">
    <citation type="journal article" date="2020" name="J Insects Food Feed">
        <title>The yellow mealworm (Tenebrio molitor) genome: a resource for the emerging insects as food and feed industry.</title>
        <authorList>
            <person name="Eriksson T."/>
            <person name="Andere A."/>
            <person name="Kelstrup H."/>
            <person name="Emery V."/>
            <person name="Picard C."/>
        </authorList>
    </citation>
    <scope>NUCLEOTIDE SEQUENCE</scope>
    <source>
        <strain evidence="1">Stoneville</strain>
        <tissue evidence="1">Whole head</tissue>
    </source>
</reference>
<reference evidence="1" key="2">
    <citation type="submission" date="2021-08" db="EMBL/GenBank/DDBJ databases">
        <authorList>
            <person name="Eriksson T."/>
        </authorList>
    </citation>
    <scope>NUCLEOTIDE SEQUENCE</scope>
    <source>
        <strain evidence="1">Stoneville</strain>
        <tissue evidence="1">Whole head</tissue>
    </source>
</reference>
<evidence type="ECO:0000313" key="1">
    <source>
        <dbReference type="EMBL" id="KAH0811005.1"/>
    </source>
</evidence>
<proteinExistence type="predicted"/>
<name>A0A8J6HAC0_TENMO</name>
<gene>
    <name evidence="1" type="ORF">GEV33_011785</name>
</gene>
<accession>A0A8J6HAC0</accession>
<dbReference type="EMBL" id="JABDTM020027112">
    <property type="protein sequence ID" value="KAH0811005.1"/>
    <property type="molecule type" value="Genomic_DNA"/>
</dbReference>
<sequence length="276" mass="31821">MAAKNLTKIPSRLGASLRRFFSKKEDSSSFWSYFTGKKTEDKPPAEQCRKRQGTRVYIYVSCTISVTSWRKAPFRTPPPLSLITDGGHARTASVIHSKKKLISESHFAVVREDPDLSRFGGQPYRTCGSAYVIQKDVIPSCESEQSEEELTLMKMEADLSNKDNVCDPMPPFQTVEQRMLDLTERKLHPFYKRYMAMPKRDREGAEAAKVPYPPYKCKCGPVETDEIPDNLKFNKELLEKKNIFADFKRVELPKQMVVRIVEMEKNRKPTLEKKKK</sequence>
<organism evidence="1 2">
    <name type="scientific">Tenebrio molitor</name>
    <name type="common">Yellow mealworm beetle</name>
    <dbReference type="NCBI Taxonomy" id="7067"/>
    <lineage>
        <taxon>Eukaryota</taxon>
        <taxon>Metazoa</taxon>
        <taxon>Ecdysozoa</taxon>
        <taxon>Arthropoda</taxon>
        <taxon>Hexapoda</taxon>
        <taxon>Insecta</taxon>
        <taxon>Pterygota</taxon>
        <taxon>Neoptera</taxon>
        <taxon>Endopterygota</taxon>
        <taxon>Coleoptera</taxon>
        <taxon>Polyphaga</taxon>
        <taxon>Cucujiformia</taxon>
        <taxon>Tenebrionidae</taxon>
        <taxon>Tenebrio</taxon>
    </lineage>
</organism>
<protein>
    <submittedName>
        <fullName evidence="1">Uncharacterized protein</fullName>
    </submittedName>
</protein>
<evidence type="ECO:0000313" key="2">
    <source>
        <dbReference type="Proteomes" id="UP000719412"/>
    </source>
</evidence>
<keyword evidence="2" id="KW-1185">Reference proteome</keyword>